<evidence type="ECO:0000313" key="13">
    <source>
        <dbReference type="EMBL" id="GIF23888.1"/>
    </source>
</evidence>
<keyword evidence="6" id="KW-1003">Cell membrane</keyword>
<dbReference type="InterPro" id="IPR013563">
    <property type="entry name" value="Oligopep_ABC_C"/>
</dbReference>
<protein>
    <recommendedName>
        <fullName evidence="12">ABC transporter domain-containing protein</fullName>
    </recommendedName>
</protein>
<dbReference type="AlphaFoldDB" id="A0A919NSG6"/>
<accession>A0A919NSG6</accession>
<dbReference type="PROSITE" id="PS50893">
    <property type="entry name" value="ABC_TRANSPORTER_2"/>
    <property type="match status" value="1"/>
</dbReference>
<evidence type="ECO:0000256" key="10">
    <source>
        <dbReference type="ARBA" id="ARBA00023136"/>
    </source>
</evidence>
<dbReference type="RefSeq" id="WP_203811775.1">
    <property type="nucleotide sequence ID" value="NZ_BOMY01000042.1"/>
</dbReference>
<dbReference type="Gene3D" id="3.40.50.300">
    <property type="entry name" value="P-loop containing nucleotide triphosphate hydrolases"/>
    <property type="match status" value="1"/>
</dbReference>
<keyword evidence="14" id="KW-1185">Reference proteome</keyword>
<dbReference type="SUPFAM" id="SSF53474">
    <property type="entry name" value="alpha/beta-Hydrolases"/>
    <property type="match status" value="1"/>
</dbReference>
<evidence type="ECO:0000259" key="12">
    <source>
        <dbReference type="PROSITE" id="PS50893"/>
    </source>
</evidence>
<dbReference type="Pfam" id="PF00005">
    <property type="entry name" value="ABC_tran"/>
    <property type="match status" value="1"/>
</dbReference>
<reference evidence="13" key="1">
    <citation type="submission" date="2021-01" db="EMBL/GenBank/DDBJ databases">
        <title>Whole genome shotgun sequence of Actinoplanes tereljensis NBRC 105297.</title>
        <authorList>
            <person name="Komaki H."/>
            <person name="Tamura T."/>
        </authorList>
    </citation>
    <scope>NUCLEOTIDE SEQUENCE</scope>
    <source>
        <strain evidence="13">NBRC 105297</strain>
    </source>
</reference>
<dbReference type="InterPro" id="IPR003593">
    <property type="entry name" value="AAA+_ATPase"/>
</dbReference>
<dbReference type="InterPro" id="IPR027417">
    <property type="entry name" value="P-loop_NTPase"/>
</dbReference>
<dbReference type="Pfam" id="PF08352">
    <property type="entry name" value="oligo_HPY"/>
    <property type="match status" value="1"/>
</dbReference>
<dbReference type="Gene3D" id="3.40.50.1820">
    <property type="entry name" value="alpha/beta hydrolase"/>
    <property type="match status" value="1"/>
</dbReference>
<dbReference type="SMART" id="SM00382">
    <property type="entry name" value="AAA"/>
    <property type="match status" value="1"/>
</dbReference>
<sequence>MTIQGSPSISADTITATTAEGPVRGRRHDGYRTFFAVPYAAAPVGDLRFAPPRPAVARAAELDATTMGAICEQDLDPLPFNIPPTQHNFFHPDAVPSEDSLTLNIWTPDVEGTAPVLFWIHGGAFLYGSGTGSWTDGARHAREHGVVVVSINYRLGILGGLYLGDKRDGWVNVALQDQIQALRWVHENIAAFGGDPANVTIAGQSAGAMSAAGILVSPAAEGLFRRAIVQSGHLGVTTSIDDAIAHRNTVLRQFGIDPGADDAIEQLQRVNILRVLAVQRSHGVTLGTFPLVRDGQVIAADPLELLRSGARRDIDLLIGTDAEEDRLLRHVLPNIWGPILVNTAMLAAINLGVQAGLNYLNLGVKPPAPSWGGLVAEAQINLQLQPWLVIPSGLTIALTIVAFILLADGLRDATSRSFVVSRPVSLRPSASADDVEPAPGVLEVRHLNVHFGPLRVVEDVSFSLQAGEILGIVGESGCGKSVTVSAVLDSLGPAGRTTGSIRFDGTDLLTAPARVRAATRGSGIAYVSQDPMVALDPSFTIGAQLGEIVRTHNKGSRAAARARVLELLTDVGLPDPPALVKKYPHQISGGQAQRVSIACALAGRPRVLVADEPTTALDVTVQGEILSLLRRLRDEAGMAIILITHDLGVIADLCDRVAVMYAGQIVETAPVRTLFEHPSHPNTAALIQANPIVAERGGLLPSIPGVVPAPADWPVGCHFYERCAFSTPSCAADPIPLVPSGVAQAARCIHLDAVLGAKS</sequence>
<evidence type="ECO:0000256" key="5">
    <source>
        <dbReference type="ARBA" id="ARBA00022448"/>
    </source>
</evidence>
<dbReference type="Pfam" id="PF00135">
    <property type="entry name" value="COesterase"/>
    <property type="match status" value="1"/>
</dbReference>
<dbReference type="FunFam" id="3.40.50.300:FF:000016">
    <property type="entry name" value="Oligopeptide ABC transporter ATP-binding component"/>
    <property type="match status" value="1"/>
</dbReference>
<dbReference type="Proteomes" id="UP000623608">
    <property type="component" value="Unassembled WGS sequence"/>
</dbReference>
<dbReference type="EMBL" id="BOMY01000042">
    <property type="protein sequence ID" value="GIF23888.1"/>
    <property type="molecule type" value="Genomic_DNA"/>
</dbReference>
<comment type="similarity">
    <text evidence="4">Belongs to the 'GDXG' lipolytic enzyme family.</text>
</comment>
<proteinExistence type="inferred from homology"/>
<dbReference type="SUPFAM" id="SSF52540">
    <property type="entry name" value="P-loop containing nucleoside triphosphate hydrolases"/>
    <property type="match status" value="1"/>
</dbReference>
<dbReference type="InterPro" id="IPR017871">
    <property type="entry name" value="ABC_transporter-like_CS"/>
</dbReference>
<feature type="region of interest" description="Disordered" evidence="11">
    <location>
        <begin position="1"/>
        <end position="25"/>
    </location>
</feature>
<keyword evidence="7" id="KW-0547">Nucleotide-binding</keyword>
<dbReference type="InterPro" id="IPR019826">
    <property type="entry name" value="Carboxylesterase_B_AS"/>
</dbReference>
<comment type="similarity">
    <text evidence="3">Belongs to the type-B carboxylesterase/lipase family.</text>
</comment>
<evidence type="ECO:0000313" key="14">
    <source>
        <dbReference type="Proteomes" id="UP000623608"/>
    </source>
</evidence>
<name>A0A919NSG6_9ACTN</name>
<feature type="domain" description="ABC transporter" evidence="12">
    <location>
        <begin position="442"/>
        <end position="687"/>
    </location>
</feature>
<dbReference type="InterPro" id="IPR050388">
    <property type="entry name" value="ABC_Ni/Peptide_Import"/>
</dbReference>
<dbReference type="NCBIfam" id="TIGR01727">
    <property type="entry name" value="oligo_HPY"/>
    <property type="match status" value="1"/>
</dbReference>
<keyword evidence="8" id="KW-0378">Hydrolase</keyword>
<keyword evidence="9" id="KW-0067">ATP-binding</keyword>
<dbReference type="PANTHER" id="PTHR43297:SF2">
    <property type="entry name" value="DIPEPTIDE TRANSPORT ATP-BINDING PROTEIN DPPD"/>
    <property type="match status" value="1"/>
</dbReference>
<evidence type="ECO:0000256" key="4">
    <source>
        <dbReference type="ARBA" id="ARBA00010515"/>
    </source>
</evidence>
<dbReference type="GO" id="GO:0015833">
    <property type="term" value="P:peptide transport"/>
    <property type="evidence" value="ECO:0007669"/>
    <property type="project" value="InterPro"/>
</dbReference>
<dbReference type="GO" id="GO:0005886">
    <property type="term" value="C:plasma membrane"/>
    <property type="evidence" value="ECO:0007669"/>
    <property type="project" value="UniProtKB-SubCell"/>
</dbReference>
<evidence type="ECO:0000256" key="7">
    <source>
        <dbReference type="ARBA" id="ARBA00022741"/>
    </source>
</evidence>
<dbReference type="GO" id="GO:0005524">
    <property type="term" value="F:ATP binding"/>
    <property type="evidence" value="ECO:0007669"/>
    <property type="project" value="UniProtKB-KW"/>
</dbReference>
<evidence type="ECO:0000256" key="3">
    <source>
        <dbReference type="ARBA" id="ARBA00005964"/>
    </source>
</evidence>
<evidence type="ECO:0000256" key="8">
    <source>
        <dbReference type="ARBA" id="ARBA00022801"/>
    </source>
</evidence>
<dbReference type="InterPro" id="IPR002168">
    <property type="entry name" value="Lipase_GDXG_HIS_AS"/>
</dbReference>
<dbReference type="CDD" id="cd03257">
    <property type="entry name" value="ABC_NikE_OppD_transporters"/>
    <property type="match status" value="1"/>
</dbReference>
<dbReference type="PROSITE" id="PS00122">
    <property type="entry name" value="CARBOXYLESTERASE_B_1"/>
    <property type="match status" value="1"/>
</dbReference>
<feature type="compositionally biased region" description="Low complexity" evidence="11">
    <location>
        <begin position="8"/>
        <end position="19"/>
    </location>
</feature>
<evidence type="ECO:0000256" key="11">
    <source>
        <dbReference type="SAM" id="MobiDB-lite"/>
    </source>
</evidence>
<comment type="caution">
    <text evidence="13">The sequence shown here is derived from an EMBL/GenBank/DDBJ whole genome shotgun (WGS) entry which is preliminary data.</text>
</comment>
<comment type="similarity">
    <text evidence="2">Belongs to the ABC transporter superfamily.</text>
</comment>
<dbReference type="InterPro" id="IPR002018">
    <property type="entry name" value="CarbesteraseB"/>
</dbReference>
<organism evidence="13 14">
    <name type="scientific">Paractinoplanes tereljensis</name>
    <dbReference type="NCBI Taxonomy" id="571912"/>
    <lineage>
        <taxon>Bacteria</taxon>
        <taxon>Bacillati</taxon>
        <taxon>Actinomycetota</taxon>
        <taxon>Actinomycetes</taxon>
        <taxon>Micromonosporales</taxon>
        <taxon>Micromonosporaceae</taxon>
        <taxon>Paractinoplanes</taxon>
    </lineage>
</organism>
<evidence type="ECO:0000256" key="6">
    <source>
        <dbReference type="ARBA" id="ARBA00022475"/>
    </source>
</evidence>
<comment type="subcellular location">
    <subcellularLocation>
        <location evidence="1">Cell membrane</location>
        <topology evidence="1">Peripheral membrane protein</topology>
    </subcellularLocation>
</comment>
<keyword evidence="10" id="KW-0472">Membrane</keyword>
<keyword evidence="5" id="KW-0813">Transport</keyword>
<evidence type="ECO:0000256" key="1">
    <source>
        <dbReference type="ARBA" id="ARBA00004202"/>
    </source>
</evidence>
<dbReference type="GO" id="GO:0016887">
    <property type="term" value="F:ATP hydrolysis activity"/>
    <property type="evidence" value="ECO:0007669"/>
    <property type="project" value="InterPro"/>
</dbReference>
<dbReference type="PROSITE" id="PS01173">
    <property type="entry name" value="LIPASE_GDXG_HIS"/>
    <property type="match status" value="1"/>
</dbReference>
<dbReference type="InterPro" id="IPR003439">
    <property type="entry name" value="ABC_transporter-like_ATP-bd"/>
</dbReference>
<dbReference type="PROSITE" id="PS00211">
    <property type="entry name" value="ABC_TRANSPORTER_1"/>
    <property type="match status" value="1"/>
</dbReference>
<evidence type="ECO:0000256" key="9">
    <source>
        <dbReference type="ARBA" id="ARBA00022840"/>
    </source>
</evidence>
<evidence type="ECO:0000256" key="2">
    <source>
        <dbReference type="ARBA" id="ARBA00005417"/>
    </source>
</evidence>
<dbReference type="PANTHER" id="PTHR43297">
    <property type="entry name" value="OLIGOPEPTIDE TRANSPORT ATP-BINDING PROTEIN APPD"/>
    <property type="match status" value="1"/>
</dbReference>
<dbReference type="InterPro" id="IPR029058">
    <property type="entry name" value="AB_hydrolase_fold"/>
</dbReference>
<gene>
    <name evidence="13" type="ORF">Ate02nite_66180</name>
</gene>